<dbReference type="InterPro" id="IPR023213">
    <property type="entry name" value="CAT-like_dom_sf"/>
</dbReference>
<dbReference type="AlphaFoldDB" id="A0AAE0LAA8"/>
<protein>
    <submittedName>
        <fullName evidence="1">Uncharacterized protein</fullName>
    </submittedName>
</protein>
<dbReference type="Gene3D" id="3.30.559.10">
    <property type="entry name" value="Chloramphenicol acetyltransferase-like domain"/>
    <property type="match status" value="2"/>
</dbReference>
<sequence>MKPGPCLDITVTLTKKHSIIGFCWNHAVGDGQTVHNFFAAFGDAVEDLQPAAHESTLTWLSQQPLAVDQDKYPKRLAKLPCGVFLRMLLRMFAEKRVFVQHRVYPLAFCSELKRKVNMQLCKVPPDQRFAEFCSTLDCLTVIAWREMARACFADQTAAPETVFLGFWIDVRENIGAAKEMAGNPMLMAVVSQTTEVIAIGLHVVNPNVKVSLQCVPLLQRLKTLRFLPDINILCLANVFYPVVFLFLTDVPNVPEKTLKTRNPCRPLKKLAHWIPIPCSGVKALCMSEVSRALKRKLDTGLVWCARFFCTVTLGLRLPWFDVR</sequence>
<gene>
    <name evidence="1" type="ORF">CYMTET_14159</name>
</gene>
<dbReference type="EMBL" id="LGRX02005823">
    <property type="protein sequence ID" value="KAK3277863.1"/>
    <property type="molecule type" value="Genomic_DNA"/>
</dbReference>
<organism evidence="1 2">
    <name type="scientific">Cymbomonas tetramitiformis</name>
    <dbReference type="NCBI Taxonomy" id="36881"/>
    <lineage>
        <taxon>Eukaryota</taxon>
        <taxon>Viridiplantae</taxon>
        <taxon>Chlorophyta</taxon>
        <taxon>Pyramimonadophyceae</taxon>
        <taxon>Pyramimonadales</taxon>
        <taxon>Pyramimonadaceae</taxon>
        <taxon>Cymbomonas</taxon>
    </lineage>
</organism>
<proteinExistence type="predicted"/>
<comment type="caution">
    <text evidence="1">The sequence shown here is derived from an EMBL/GenBank/DDBJ whole genome shotgun (WGS) entry which is preliminary data.</text>
</comment>
<reference evidence="1 2" key="1">
    <citation type="journal article" date="2015" name="Genome Biol. Evol.">
        <title>Comparative Genomics of a Bacterivorous Green Alga Reveals Evolutionary Causalities and Consequences of Phago-Mixotrophic Mode of Nutrition.</title>
        <authorList>
            <person name="Burns J.A."/>
            <person name="Paasch A."/>
            <person name="Narechania A."/>
            <person name="Kim E."/>
        </authorList>
    </citation>
    <scope>NUCLEOTIDE SEQUENCE [LARGE SCALE GENOMIC DNA]</scope>
    <source>
        <strain evidence="1 2">PLY_AMNH</strain>
    </source>
</reference>
<dbReference type="Proteomes" id="UP001190700">
    <property type="component" value="Unassembled WGS sequence"/>
</dbReference>
<evidence type="ECO:0000313" key="1">
    <source>
        <dbReference type="EMBL" id="KAK3277863.1"/>
    </source>
</evidence>
<keyword evidence="2" id="KW-1185">Reference proteome</keyword>
<name>A0AAE0LAA8_9CHLO</name>
<evidence type="ECO:0000313" key="2">
    <source>
        <dbReference type="Proteomes" id="UP001190700"/>
    </source>
</evidence>
<accession>A0AAE0LAA8</accession>